<dbReference type="PANTHER" id="PTHR36140">
    <property type="entry name" value="F-BOX DOMAIN-CONTAINING PROTEIN-RELATED"/>
    <property type="match status" value="1"/>
</dbReference>
<dbReference type="SUPFAM" id="SSF81383">
    <property type="entry name" value="F-box domain"/>
    <property type="match status" value="1"/>
</dbReference>
<feature type="domain" description="F-box" evidence="1">
    <location>
        <begin position="43"/>
        <end position="78"/>
    </location>
</feature>
<dbReference type="AlphaFoldDB" id="A0A9R1S981"/>
<dbReference type="Pfam" id="PF12937">
    <property type="entry name" value="F-box-like"/>
    <property type="match status" value="1"/>
</dbReference>
<sequence length="469" mass="52448">MEQRDLRRSAAAAAPSYPIKKESHCFSKRKKDHHHQVSGGITASMPDDVLADIFTRLRDMATVVRCAATCRRWGHLVATRAAVISPCMPPLGRFFPSLAVGLFHQENDWPPTTRTRDPPSQRPCFIATASGTRFIRGDDQSSLAILGLDGGDRLLDHSRPIASRNGRLVLELRRNQDHESDGLRLAICNPMMLDKIDVIPPLVLVGKNTTKILDYGCALLTGHDLNPPCHQDFFHILLIYSHNHPGGQSTVLRCYSSDTGRWGPETESIVKIPISKIGNIGPAVVRRGVAFWALEQGVLGVRLDLKDHTMDMHMVPCDTSRTGPNNRLMGISPDNRLYLMYYGYMGAPLGKLVLKLTYLEFPNEDDMQTGKICRKCRIVLVEQMGKLMMVVTRYVRTIKLWWFGEKSGILLFTMGEGSGQPGTYMLKLEENAVDKLADDGHLWKNLLGYEMDMTAYLTSFSSGIYSSNE</sequence>
<dbReference type="OMA" id="VADGHSW"/>
<dbReference type="Gene3D" id="1.20.1280.50">
    <property type="match status" value="1"/>
</dbReference>
<evidence type="ECO:0000313" key="2">
    <source>
        <dbReference type="EMBL" id="VAH85810.1"/>
    </source>
</evidence>
<dbReference type="EMBL" id="LT934116">
    <property type="protein sequence ID" value="VAH85810.1"/>
    <property type="molecule type" value="Genomic_DNA"/>
</dbReference>
<dbReference type="PANTHER" id="PTHR36140:SF9">
    <property type="entry name" value="F-BOX DOMAIN CONTAINING PROTEIN"/>
    <property type="match status" value="1"/>
</dbReference>
<proteinExistence type="predicted"/>
<dbReference type="Gramene" id="TRITD3Bv1G271300.1">
    <property type="protein sequence ID" value="TRITD3Bv1G271300.1"/>
    <property type="gene ID" value="TRITD3Bv1G271300"/>
</dbReference>
<accession>A0A9R1S981</accession>
<protein>
    <recommendedName>
        <fullName evidence="1">F-box domain-containing protein</fullName>
    </recommendedName>
</protein>
<dbReference type="InterPro" id="IPR001810">
    <property type="entry name" value="F-box_dom"/>
</dbReference>
<name>A0A9R1S981_TRITD</name>
<dbReference type="CDD" id="cd09917">
    <property type="entry name" value="F-box_SF"/>
    <property type="match status" value="1"/>
</dbReference>
<dbReference type="Proteomes" id="UP000324705">
    <property type="component" value="Chromosome 3B"/>
</dbReference>
<organism evidence="2 3">
    <name type="scientific">Triticum turgidum subsp. durum</name>
    <name type="common">Durum wheat</name>
    <name type="synonym">Triticum durum</name>
    <dbReference type="NCBI Taxonomy" id="4567"/>
    <lineage>
        <taxon>Eukaryota</taxon>
        <taxon>Viridiplantae</taxon>
        <taxon>Streptophyta</taxon>
        <taxon>Embryophyta</taxon>
        <taxon>Tracheophyta</taxon>
        <taxon>Spermatophyta</taxon>
        <taxon>Magnoliopsida</taxon>
        <taxon>Liliopsida</taxon>
        <taxon>Poales</taxon>
        <taxon>Poaceae</taxon>
        <taxon>BOP clade</taxon>
        <taxon>Pooideae</taxon>
        <taxon>Triticodae</taxon>
        <taxon>Triticeae</taxon>
        <taxon>Triticinae</taxon>
        <taxon>Triticum</taxon>
    </lineage>
</organism>
<reference evidence="2 3" key="1">
    <citation type="submission" date="2017-09" db="EMBL/GenBank/DDBJ databases">
        <authorList>
            <consortium name="International Durum Wheat Genome Sequencing Consortium (IDWGSC)"/>
            <person name="Milanesi L."/>
        </authorList>
    </citation>
    <scope>NUCLEOTIDE SEQUENCE [LARGE SCALE GENOMIC DNA]</scope>
    <source>
        <strain evidence="3">cv. Svevo</strain>
    </source>
</reference>
<evidence type="ECO:0000259" key="1">
    <source>
        <dbReference type="Pfam" id="PF12937"/>
    </source>
</evidence>
<gene>
    <name evidence="2" type="ORF">TRITD_3Bv1G271300</name>
</gene>
<evidence type="ECO:0000313" key="3">
    <source>
        <dbReference type="Proteomes" id="UP000324705"/>
    </source>
</evidence>
<dbReference type="InterPro" id="IPR036047">
    <property type="entry name" value="F-box-like_dom_sf"/>
</dbReference>
<keyword evidence="3" id="KW-1185">Reference proteome</keyword>